<feature type="non-terminal residue" evidence="2">
    <location>
        <position position="1"/>
    </location>
</feature>
<dbReference type="EMBL" id="KB467831">
    <property type="protein sequence ID" value="PCH33012.1"/>
    <property type="molecule type" value="Genomic_DNA"/>
</dbReference>
<accession>A0A2H3ISP9</accession>
<sequence>ALDAGLTHYKINDSSAAQLAAQSVEQQDPRRRLQRHIRILGARGGSPESLFPPTLISIWCNSRPIRDAASSLPGTRDLSTRRALRRSYGSHRDSG</sequence>
<organism evidence="2 3">
    <name type="scientific">Wolfiporia cocos (strain MD-104)</name>
    <name type="common">Brown rot fungus</name>
    <dbReference type="NCBI Taxonomy" id="742152"/>
    <lineage>
        <taxon>Eukaryota</taxon>
        <taxon>Fungi</taxon>
        <taxon>Dikarya</taxon>
        <taxon>Basidiomycota</taxon>
        <taxon>Agaricomycotina</taxon>
        <taxon>Agaricomycetes</taxon>
        <taxon>Polyporales</taxon>
        <taxon>Phaeolaceae</taxon>
        <taxon>Wolfiporia</taxon>
    </lineage>
</organism>
<name>A0A2H3ISP9_WOLCO</name>
<gene>
    <name evidence="2" type="ORF">WOLCODRAFT_134851</name>
</gene>
<proteinExistence type="predicted"/>
<dbReference type="Proteomes" id="UP000218811">
    <property type="component" value="Unassembled WGS sequence"/>
</dbReference>
<dbReference type="AlphaFoldDB" id="A0A2H3ISP9"/>
<protein>
    <submittedName>
        <fullName evidence="2">Uncharacterized protein</fullName>
    </submittedName>
</protein>
<evidence type="ECO:0000256" key="1">
    <source>
        <dbReference type="SAM" id="MobiDB-lite"/>
    </source>
</evidence>
<reference evidence="2 3" key="1">
    <citation type="journal article" date="2012" name="Science">
        <title>The Paleozoic origin of enzymatic lignin decomposition reconstructed from 31 fungal genomes.</title>
        <authorList>
            <person name="Floudas D."/>
            <person name="Binder M."/>
            <person name="Riley R."/>
            <person name="Barry K."/>
            <person name="Blanchette R.A."/>
            <person name="Henrissat B."/>
            <person name="Martinez A.T."/>
            <person name="Otillar R."/>
            <person name="Spatafora J.W."/>
            <person name="Yadav J.S."/>
            <person name="Aerts A."/>
            <person name="Benoit I."/>
            <person name="Boyd A."/>
            <person name="Carlson A."/>
            <person name="Copeland A."/>
            <person name="Coutinho P.M."/>
            <person name="de Vries R.P."/>
            <person name="Ferreira P."/>
            <person name="Findley K."/>
            <person name="Foster B."/>
            <person name="Gaskell J."/>
            <person name="Glotzer D."/>
            <person name="Gorecki P."/>
            <person name="Heitman J."/>
            <person name="Hesse C."/>
            <person name="Hori C."/>
            <person name="Igarashi K."/>
            <person name="Jurgens J.A."/>
            <person name="Kallen N."/>
            <person name="Kersten P."/>
            <person name="Kohler A."/>
            <person name="Kuees U."/>
            <person name="Kumar T.K.A."/>
            <person name="Kuo A."/>
            <person name="LaButti K."/>
            <person name="Larrondo L.F."/>
            <person name="Lindquist E."/>
            <person name="Ling A."/>
            <person name="Lombard V."/>
            <person name="Lucas S."/>
            <person name="Lundell T."/>
            <person name="Martin R."/>
            <person name="McLaughlin D.J."/>
            <person name="Morgenstern I."/>
            <person name="Morin E."/>
            <person name="Murat C."/>
            <person name="Nagy L.G."/>
            <person name="Nolan M."/>
            <person name="Ohm R.A."/>
            <person name="Patyshakuliyeva A."/>
            <person name="Rokas A."/>
            <person name="Ruiz-Duenas F.J."/>
            <person name="Sabat G."/>
            <person name="Salamov A."/>
            <person name="Samejima M."/>
            <person name="Schmutz J."/>
            <person name="Slot J.C."/>
            <person name="St John F."/>
            <person name="Stenlid J."/>
            <person name="Sun H."/>
            <person name="Sun S."/>
            <person name="Syed K."/>
            <person name="Tsang A."/>
            <person name="Wiebenga A."/>
            <person name="Young D."/>
            <person name="Pisabarro A."/>
            <person name="Eastwood D.C."/>
            <person name="Martin F."/>
            <person name="Cullen D."/>
            <person name="Grigoriev I.V."/>
            <person name="Hibbett D.S."/>
        </authorList>
    </citation>
    <scope>NUCLEOTIDE SEQUENCE [LARGE SCALE GENOMIC DNA]</scope>
    <source>
        <strain evidence="2 3">MD-104</strain>
    </source>
</reference>
<keyword evidence="3" id="KW-1185">Reference proteome</keyword>
<evidence type="ECO:0000313" key="2">
    <source>
        <dbReference type="EMBL" id="PCH33012.1"/>
    </source>
</evidence>
<feature type="region of interest" description="Disordered" evidence="1">
    <location>
        <begin position="66"/>
        <end position="95"/>
    </location>
</feature>
<evidence type="ECO:0000313" key="3">
    <source>
        <dbReference type="Proteomes" id="UP000218811"/>
    </source>
</evidence>